<dbReference type="InterPro" id="IPR000524">
    <property type="entry name" value="Tscrpt_reg_HTH_GntR"/>
</dbReference>
<dbReference type="InterPro" id="IPR036388">
    <property type="entry name" value="WH-like_DNA-bd_sf"/>
</dbReference>
<name>A0A2R5EWW2_9BACL</name>
<keyword evidence="1" id="KW-0805">Transcription regulation</keyword>
<gene>
    <name evidence="5" type="ORF">PAT3040_04857</name>
</gene>
<dbReference type="CDD" id="cd07377">
    <property type="entry name" value="WHTH_GntR"/>
    <property type="match status" value="1"/>
</dbReference>
<dbReference type="PANTHER" id="PTHR38445">
    <property type="entry name" value="HTH-TYPE TRANSCRIPTIONAL REPRESSOR YTRA"/>
    <property type="match status" value="1"/>
</dbReference>
<dbReference type="GO" id="GO:0003700">
    <property type="term" value="F:DNA-binding transcription factor activity"/>
    <property type="evidence" value="ECO:0007669"/>
    <property type="project" value="InterPro"/>
</dbReference>
<sequence>MLLEIDLQSEVPLYTQLVNAIVEGIARKRLRPGEPLPSVRSLASDLGINLHTVNKAYQILKQEGYVQINRKQGVVVHPDTMPPADESYHQRLNEQLKPLIADAICRGLTKEQFGALCHEVFEDMRREENTNG</sequence>
<evidence type="ECO:0000256" key="3">
    <source>
        <dbReference type="ARBA" id="ARBA00023163"/>
    </source>
</evidence>
<dbReference type="InterPro" id="IPR036390">
    <property type="entry name" value="WH_DNA-bd_sf"/>
</dbReference>
<evidence type="ECO:0000259" key="4">
    <source>
        <dbReference type="PROSITE" id="PS50949"/>
    </source>
</evidence>
<feature type="domain" description="HTH gntR-type" evidence="4">
    <location>
        <begin position="11"/>
        <end position="79"/>
    </location>
</feature>
<dbReference type="PANTHER" id="PTHR38445:SF12">
    <property type="entry name" value="GNTR-FAMILY TRANSCRIPTIONAL REGULATOR"/>
    <property type="match status" value="1"/>
</dbReference>
<dbReference type="SMART" id="SM00345">
    <property type="entry name" value="HTH_GNTR"/>
    <property type="match status" value="1"/>
</dbReference>
<comment type="caution">
    <text evidence="5">The sequence shown here is derived from an EMBL/GenBank/DDBJ whole genome shotgun (WGS) entry which is preliminary data.</text>
</comment>
<accession>A0A2R5EWW2</accession>
<dbReference type="RefSeq" id="WP_087571402.1">
    <property type="nucleotide sequence ID" value="NZ_BDQX01000291.1"/>
</dbReference>
<dbReference type="SUPFAM" id="SSF46785">
    <property type="entry name" value="Winged helix' DNA-binding domain"/>
    <property type="match status" value="1"/>
</dbReference>
<dbReference type="Gene3D" id="1.10.10.10">
    <property type="entry name" value="Winged helix-like DNA-binding domain superfamily/Winged helix DNA-binding domain"/>
    <property type="match status" value="1"/>
</dbReference>
<keyword evidence="6" id="KW-1185">Reference proteome</keyword>
<keyword evidence="3" id="KW-0804">Transcription</keyword>
<evidence type="ECO:0000256" key="1">
    <source>
        <dbReference type="ARBA" id="ARBA00023015"/>
    </source>
</evidence>
<dbReference type="Proteomes" id="UP000245202">
    <property type="component" value="Unassembled WGS sequence"/>
</dbReference>
<evidence type="ECO:0000256" key="2">
    <source>
        <dbReference type="ARBA" id="ARBA00023125"/>
    </source>
</evidence>
<evidence type="ECO:0000313" key="6">
    <source>
        <dbReference type="Proteomes" id="UP000245202"/>
    </source>
</evidence>
<dbReference type="Pfam" id="PF00392">
    <property type="entry name" value="GntR"/>
    <property type="match status" value="1"/>
</dbReference>
<organism evidence="5 6">
    <name type="scientific">Paenibacillus agaridevorans</name>
    <dbReference type="NCBI Taxonomy" id="171404"/>
    <lineage>
        <taxon>Bacteria</taxon>
        <taxon>Bacillati</taxon>
        <taxon>Bacillota</taxon>
        <taxon>Bacilli</taxon>
        <taxon>Bacillales</taxon>
        <taxon>Paenibacillaceae</taxon>
        <taxon>Paenibacillus</taxon>
    </lineage>
</organism>
<proteinExistence type="predicted"/>
<dbReference type="EMBL" id="BDQX01000291">
    <property type="protein sequence ID" value="GBG10139.1"/>
    <property type="molecule type" value="Genomic_DNA"/>
</dbReference>
<keyword evidence="2" id="KW-0238">DNA-binding</keyword>
<dbReference type="AlphaFoldDB" id="A0A2R5EWW2"/>
<dbReference type="PROSITE" id="PS50949">
    <property type="entry name" value="HTH_GNTR"/>
    <property type="match status" value="1"/>
</dbReference>
<reference evidence="5 6" key="1">
    <citation type="submission" date="2017-08" db="EMBL/GenBank/DDBJ databases">
        <title>Substantial Increase in Enzyme Production by Combined Drug-Resistance Mutations in Paenibacillus agaridevorans.</title>
        <authorList>
            <person name="Tanaka Y."/>
            <person name="Funane K."/>
            <person name="Hosaka T."/>
            <person name="Shiwa Y."/>
            <person name="Fujita N."/>
            <person name="Miyazaki T."/>
            <person name="Yoshikawa H."/>
            <person name="Murakami K."/>
            <person name="Kasahara K."/>
            <person name="Inaoka T."/>
            <person name="Hiraga Y."/>
            <person name="Ochi K."/>
        </authorList>
    </citation>
    <scope>NUCLEOTIDE SEQUENCE [LARGE SCALE GENOMIC DNA]</scope>
    <source>
        <strain evidence="5 6">T-3040</strain>
    </source>
</reference>
<dbReference type="GO" id="GO:0003677">
    <property type="term" value="F:DNA binding"/>
    <property type="evidence" value="ECO:0007669"/>
    <property type="project" value="UniProtKB-KW"/>
</dbReference>
<evidence type="ECO:0000313" key="5">
    <source>
        <dbReference type="EMBL" id="GBG10139.1"/>
    </source>
</evidence>
<protein>
    <submittedName>
        <fullName evidence="5">GntR family transcriptional regulator</fullName>
    </submittedName>
</protein>